<dbReference type="RefSeq" id="WP_109060035.1">
    <property type="nucleotide sequence ID" value="NZ_QETA01000001.1"/>
</dbReference>
<dbReference type="EMBL" id="QETA01000001">
    <property type="protein sequence ID" value="PWF24630.1"/>
    <property type="molecule type" value="Genomic_DNA"/>
</dbReference>
<gene>
    <name evidence="2" type="ORF">DD235_00030</name>
</gene>
<dbReference type="Proteomes" id="UP000245212">
    <property type="component" value="Unassembled WGS sequence"/>
</dbReference>
<keyword evidence="1" id="KW-1133">Transmembrane helix</keyword>
<evidence type="ECO:0000313" key="2">
    <source>
        <dbReference type="EMBL" id="PWF24630.1"/>
    </source>
</evidence>
<organism evidence="2 3">
    <name type="scientific">Corticimicrobacter populi</name>
    <dbReference type="NCBI Taxonomy" id="2175229"/>
    <lineage>
        <taxon>Bacteria</taxon>
        <taxon>Pseudomonadati</taxon>
        <taxon>Pseudomonadota</taxon>
        <taxon>Betaproteobacteria</taxon>
        <taxon>Burkholderiales</taxon>
        <taxon>Alcaligenaceae</taxon>
        <taxon>Corticimicrobacter</taxon>
    </lineage>
</organism>
<protein>
    <submittedName>
        <fullName evidence="2">Uncharacterized protein</fullName>
    </submittedName>
</protein>
<reference evidence="3" key="1">
    <citation type="submission" date="2018-05" db="EMBL/GenBank/DDBJ databases">
        <authorList>
            <person name="Li Y."/>
        </authorList>
    </citation>
    <scope>NUCLEOTIDE SEQUENCE [LARGE SCALE GENOMIC DNA]</scope>
    <source>
        <strain evidence="3">3d-2-2</strain>
    </source>
</reference>
<feature type="transmembrane region" description="Helical" evidence="1">
    <location>
        <begin position="12"/>
        <end position="34"/>
    </location>
</feature>
<keyword evidence="1" id="KW-0812">Transmembrane</keyword>
<keyword evidence="1" id="KW-0472">Membrane</keyword>
<name>A0A2V1K272_9BURK</name>
<evidence type="ECO:0000313" key="3">
    <source>
        <dbReference type="Proteomes" id="UP000245212"/>
    </source>
</evidence>
<sequence length="90" mass="10435">MDAAEWRNKKGCLWLMLGGLAFMGLVFGIIIYVISRPQTAEVEAQEWQAILVCRQQLARPDITPQRREFLGASCREMEKQFRFKFPNATQ</sequence>
<proteinExistence type="predicted"/>
<dbReference type="AlphaFoldDB" id="A0A2V1K272"/>
<keyword evidence="3" id="KW-1185">Reference proteome</keyword>
<accession>A0A2V1K272</accession>
<comment type="caution">
    <text evidence="2">The sequence shown here is derived from an EMBL/GenBank/DDBJ whole genome shotgun (WGS) entry which is preliminary data.</text>
</comment>
<evidence type="ECO:0000256" key="1">
    <source>
        <dbReference type="SAM" id="Phobius"/>
    </source>
</evidence>